<comment type="caution">
    <text evidence="7">The sequence shown here is derived from an EMBL/GenBank/DDBJ whole genome shotgun (WGS) entry which is preliminary data.</text>
</comment>
<dbReference type="PANTHER" id="PTHR46511:SF1">
    <property type="entry name" value="MORN REPEAT-CONTAINING PROTEIN 3"/>
    <property type="match status" value="1"/>
</dbReference>
<comment type="function">
    <text evidence="5">Assembles a suppression complex (suppresome) by tethering SIRT1 and MDM2 to regulate composite modifications of p53/TP53. Confers both deacetylation-mediated functional inactivation, by SIRT1, and ubiquitination-dependent degradation, by MDM2, of p53/TP53, promoting a proliferative and cell survival behaviors. May play a role in the regulation of spermatogenesis.</text>
</comment>
<feature type="non-terminal residue" evidence="7">
    <location>
        <position position="564"/>
    </location>
</feature>
<dbReference type="AlphaFoldDB" id="A0AAD3DL02"/>
<dbReference type="Gene3D" id="2.20.110.10">
    <property type="entry name" value="Histone H3 K4-specific methyltransferase SET7/9 N-terminal domain"/>
    <property type="match status" value="2"/>
</dbReference>
<dbReference type="SUPFAM" id="SSF82185">
    <property type="entry name" value="Histone H3 K4-specific methyltransferase SET7/9 N-terminal domain"/>
    <property type="match status" value="1"/>
</dbReference>
<comment type="subcellular location">
    <subcellularLocation>
        <location evidence="1">Cytoplasmic vesicle</location>
        <location evidence="1">Secretory vesicle</location>
        <location evidence="1">Acrosome</location>
    </subcellularLocation>
</comment>
<evidence type="ECO:0000256" key="2">
    <source>
        <dbReference type="ARBA" id="ARBA00022737"/>
    </source>
</evidence>
<evidence type="ECO:0000313" key="8">
    <source>
        <dbReference type="Proteomes" id="UP001054857"/>
    </source>
</evidence>
<feature type="compositionally biased region" description="Acidic residues" evidence="6">
    <location>
        <begin position="446"/>
        <end position="479"/>
    </location>
</feature>
<dbReference type="FunFam" id="2.20.110.10:FF:000002">
    <property type="entry name" value="Phosphatidylinositol 4-phosphate 5-kinase 8"/>
    <property type="match status" value="1"/>
</dbReference>
<dbReference type="SMART" id="SM00698">
    <property type="entry name" value="MORN"/>
    <property type="match status" value="4"/>
</dbReference>
<evidence type="ECO:0000256" key="1">
    <source>
        <dbReference type="ARBA" id="ARBA00004218"/>
    </source>
</evidence>
<accession>A0AAD3DL02</accession>
<dbReference type="InterPro" id="IPR003409">
    <property type="entry name" value="MORN"/>
</dbReference>
<sequence length="564" mass="59198">MPYDAQTRPNAGTGGVSSGTANSRGSTERPQMDHPSTKYREIEMPNPVIMQRASSPPRPTLPRRSEPRSWKATSREKYPLTSSLTGPGRAGKQGTLLGASGGRYEGEVLAGRPHGRGRYFMLRDGSPREWILQYDGDWIQGRREGYGTRHYSSGEMYSGDWVANLRHGTGRYEYASGDLYVGQWADDKRNGAGTMYMASGDIFIGNFMSDRREGMGSLYMLARQKKYVAEYVADTPRCGTVLGIEDSELAPLRGHLISLAAARKLDAAAAGEIIARLPPLQLLQPSKVLAEQVVAVRRGRQQGGSRMLRAVQAASGNLSERDIEMLRHSFTLMAAGDGPEVGLLPHQLRELVVMAGLDPAAPATRSLVEELMKRRAANTGRITFDSFMLVVAHFQDEAVAAAAAAAVDAAAAQATATLSATAGTRGVLAGTGLAHLLAGTAAVAAAEEEEEAEGDATEAVAEEEEEEEQGEEEGEEGVDGDGAGDGVGEEVEYGTTVTVTAEAEAAGAQEGEAAAAAAAEAAAAAAGVPVVLEADPEASAAVAAVAQVPAASDVVEEHFVAAEG</sequence>
<organism evidence="7 8">
    <name type="scientific">Astrephomene gubernaculifera</name>
    <dbReference type="NCBI Taxonomy" id="47775"/>
    <lineage>
        <taxon>Eukaryota</taxon>
        <taxon>Viridiplantae</taxon>
        <taxon>Chlorophyta</taxon>
        <taxon>core chlorophytes</taxon>
        <taxon>Chlorophyceae</taxon>
        <taxon>CS clade</taxon>
        <taxon>Chlamydomonadales</taxon>
        <taxon>Astrephomenaceae</taxon>
        <taxon>Astrephomene</taxon>
    </lineage>
</organism>
<reference evidence="7 8" key="1">
    <citation type="journal article" date="2021" name="Sci. Rep.">
        <title>Genome sequencing of the multicellular alga Astrephomene provides insights into convergent evolution of germ-soma differentiation.</title>
        <authorList>
            <person name="Yamashita S."/>
            <person name="Yamamoto K."/>
            <person name="Matsuzaki R."/>
            <person name="Suzuki S."/>
            <person name="Yamaguchi H."/>
            <person name="Hirooka S."/>
            <person name="Minakuchi Y."/>
            <person name="Miyagishima S."/>
            <person name="Kawachi M."/>
            <person name="Toyoda A."/>
            <person name="Nozaki H."/>
        </authorList>
    </citation>
    <scope>NUCLEOTIDE SEQUENCE [LARGE SCALE GENOMIC DNA]</scope>
    <source>
        <strain evidence="7 8">NIES-4017</strain>
    </source>
</reference>
<evidence type="ECO:0000256" key="3">
    <source>
        <dbReference type="ARBA" id="ARBA00023329"/>
    </source>
</evidence>
<feature type="compositionally biased region" description="Basic and acidic residues" evidence="6">
    <location>
        <begin position="63"/>
        <end position="78"/>
    </location>
</feature>
<keyword evidence="8" id="KW-1185">Reference proteome</keyword>
<dbReference type="Pfam" id="PF02493">
    <property type="entry name" value="MORN"/>
    <property type="match status" value="4"/>
</dbReference>
<dbReference type="InterPro" id="IPR052472">
    <property type="entry name" value="MORN3"/>
</dbReference>
<name>A0AAD3DL02_9CHLO</name>
<gene>
    <name evidence="7" type="ORF">Agub_g4924</name>
</gene>
<evidence type="ECO:0000256" key="4">
    <source>
        <dbReference type="ARBA" id="ARBA00039854"/>
    </source>
</evidence>
<feature type="region of interest" description="Disordered" evidence="6">
    <location>
        <begin position="1"/>
        <end position="99"/>
    </location>
</feature>
<dbReference type="GO" id="GO:0016020">
    <property type="term" value="C:membrane"/>
    <property type="evidence" value="ECO:0007669"/>
    <property type="project" value="UniProtKB-ARBA"/>
</dbReference>
<feature type="compositionally biased region" description="Basic and acidic residues" evidence="6">
    <location>
        <begin position="26"/>
        <end position="43"/>
    </location>
</feature>
<dbReference type="EMBL" id="BMAR01000006">
    <property type="protein sequence ID" value="GFR43800.1"/>
    <property type="molecule type" value="Genomic_DNA"/>
</dbReference>
<evidence type="ECO:0000256" key="6">
    <source>
        <dbReference type="SAM" id="MobiDB-lite"/>
    </source>
</evidence>
<keyword evidence="2" id="KW-0677">Repeat</keyword>
<keyword evidence="3" id="KW-0968">Cytoplasmic vesicle</keyword>
<protein>
    <recommendedName>
        <fullName evidence="4">MORN repeat-containing protein 3</fullName>
    </recommendedName>
</protein>
<dbReference type="Proteomes" id="UP001054857">
    <property type="component" value="Unassembled WGS sequence"/>
</dbReference>
<dbReference type="GO" id="GO:0001669">
    <property type="term" value="C:acrosomal vesicle"/>
    <property type="evidence" value="ECO:0007669"/>
    <property type="project" value="UniProtKB-SubCell"/>
</dbReference>
<feature type="region of interest" description="Disordered" evidence="6">
    <location>
        <begin position="442"/>
        <end position="489"/>
    </location>
</feature>
<evidence type="ECO:0000313" key="7">
    <source>
        <dbReference type="EMBL" id="GFR43800.1"/>
    </source>
</evidence>
<evidence type="ECO:0000256" key="5">
    <source>
        <dbReference type="ARBA" id="ARBA00045851"/>
    </source>
</evidence>
<dbReference type="PANTHER" id="PTHR46511">
    <property type="entry name" value="MORN REPEAT-CONTAINING PROTEIN 3"/>
    <property type="match status" value="1"/>
</dbReference>
<proteinExistence type="predicted"/>